<feature type="transmembrane region" description="Helical" evidence="1">
    <location>
        <begin position="55"/>
        <end position="77"/>
    </location>
</feature>
<evidence type="ECO:0000256" key="1">
    <source>
        <dbReference type="SAM" id="Phobius"/>
    </source>
</evidence>
<keyword evidence="3" id="KW-1185">Reference proteome</keyword>
<keyword evidence="1" id="KW-0812">Transmembrane</keyword>
<dbReference type="AlphaFoldDB" id="A0AAN9BSF1"/>
<organism evidence="2 3">
    <name type="scientific">Littorina saxatilis</name>
    <dbReference type="NCBI Taxonomy" id="31220"/>
    <lineage>
        <taxon>Eukaryota</taxon>
        <taxon>Metazoa</taxon>
        <taxon>Spiralia</taxon>
        <taxon>Lophotrochozoa</taxon>
        <taxon>Mollusca</taxon>
        <taxon>Gastropoda</taxon>
        <taxon>Caenogastropoda</taxon>
        <taxon>Littorinimorpha</taxon>
        <taxon>Littorinoidea</taxon>
        <taxon>Littorinidae</taxon>
        <taxon>Littorina</taxon>
    </lineage>
</organism>
<evidence type="ECO:0000313" key="3">
    <source>
        <dbReference type="Proteomes" id="UP001374579"/>
    </source>
</evidence>
<dbReference type="Proteomes" id="UP001374579">
    <property type="component" value="Unassembled WGS sequence"/>
</dbReference>
<feature type="transmembrane region" description="Helical" evidence="1">
    <location>
        <begin position="30"/>
        <end position="48"/>
    </location>
</feature>
<keyword evidence="1" id="KW-0472">Membrane</keyword>
<accession>A0AAN9BSF1</accession>
<gene>
    <name evidence="2" type="ORF">V1264_010890</name>
</gene>
<comment type="caution">
    <text evidence="2">The sequence shown here is derived from an EMBL/GenBank/DDBJ whole genome shotgun (WGS) entry which is preliminary data.</text>
</comment>
<keyword evidence="1" id="KW-1133">Transmembrane helix</keyword>
<feature type="transmembrane region" description="Helical" evidence="1">
    <location>
        <begin position="89"/>
        <end position="109"/>
    </location>
</feature>
<evidence type="ECO:0000313" key="2">
    <source>
        <dbReference type="EMBL" id="KAK7111218.1"/>
    </source>
</evidence>
<protein>
    <submittedName>
        <fullName evidence="2">Uncharacterized protein</fullName>
    </submittedName>
</protein>
<proteinExistence type="predicted"/>
<sequence>MASTASSSKTAIPDAIFFELSPKIVLSVRLVNILTLLMVVITFIMCLIQGNKNATYYLLACNTVISAFVGIVVNWWYRGGDLGSEKFWYILMVAAVLVFQCITTDIYIFKVVEENTPAVTVSPVNSSTRVYPWHSFRTANKSTVHAPWTTPSSFY</sequence>
<reference evidence="2 3" key="1">
    <citation type="submission" date="2024-02" db="EMBL/GenBank/DDBJ databases">
        <title>Chromosome-scale genome assembly of the rough periwinkle Littorina saxatilis.</title>
        <authorList>
            <person name="De Jode A."/>
            <person name="Faria R."/>
            <person name="Formenti G."/>
            <person name="Sims Y."/>
            <person name="Smith T.P."/>
            <person name="Tracey A."/>
            <person name="Wood J.M.D."/>
            <person name="Zagrodzka Z.B."/>
            <person name="Johannesson K."/>
            <person name="Butlin R.K."/>
            <person name="Leder E.H."/>
        </authorList>
    </citation>
    <scope>NUCLEOTIDE SEQUENCE [LARGE SCALE GENOMIC DNA]</scope>
    <source>
        <strain evidence="2">Snail1</strain>
        <tissue evidence="2">Muscle</tissue>
    </source>
</reference>
<dbReference type="EMBL" id="JBAMIC010000002">
    <property type="protein sequence ID" value="KAK7111218.1"/>
    <property type="molecule type" value="Genomic_DNA"/>
</dbReference>
<name>A0AAN9BSF1_9CAEN</name>